<protein>
    <submittedName>
        <fullName evidence="1">Uncharacterized protein</fullName>
    </submittedName>
</protein>
<name>B3XMG1_LIMR1</name>
<dbReference type="AlphaFoldDB" id="B3XMG1"/>
<proteinExistence type="predicted"/>
<gene>
    <name evidence="1" type="ORF">Lreu23DRAFT_4028</name>
</gene>
<dbReference type="RefSeq" id="WP_003663973.1">
    <property type="nucleotide sequence ID" value="NZ_AAPZ02000001.1"/>
</dbReference>
<organism evidence="1 2">
    <name type="scientific">Limosilactobacillus reuteri subsp. rodentium (strain DSM 17509 / CIP 109821 / 100-23)</name>
    <name type="common">Lactobacillus reuteri</name>
    <dbReference type="NCBI Taxonomy" id="349123"/>
    <lineage>
        <taxon>Bacteria</taxon>
        <taxon>Bacillati</taxon>
        <taxon>Bacillota</taxon>
        <taxon>Bacilli</taxon>
        <taxon>Lactobacillales</taxon>
        <taxon>Lactobacillaceae</taxon>
        <taxon>Limosilactobacillus</taxon>
    </lineage>
</organism>
<reference evidence="2" key="1">
    <citation type="submission" date="2008-06" db="EMBL/GenBank/DDBJ databases">
        <title>Permanent draft sequence of Lactobacillus reuteri 100-23.</title>
        <authorList>
            <consortium name="US DOE Joint Genome Institute"/>
            <person name="Copeland A."/>
            <person name="Lucas S."/>
            <person name="Lapidus A."/>
            <person name="Barry K."/>
            <person name="Detter J.C."/>
            <person name="Glavina del Rio T."/>
            <person name="Hammon N."/>
            <person name="Israni S."/>
            <person name="Dalin E."/>
            <person name="Tice H."/>
            <person name="Pitluck S."/>
            <person name="Sun H."/>
            <person name="Schmutz J."/>
            <person name="Larimer F."/>
            <person name="Land M."/>
            <person name="Hauser L."/>
            <person name="Walter J."/>
            <person name="Heng N.C.K."/>
            <person name="Tannock G.W."/>
            <person name="Richardson P."/>
        </authorList>
    </citation>
    <scope>NUCLEOTIDE SEQUENCE [LARGE SCALE GENOMIC DNA]</scope>
    <source>
        <strain evidence="2">DSM 17509 / CIP 109821 / 100-23</strain>
    </source>
</reference>
<dbReference type="EMBL" id="AAPZ02000001">
    <property type="protein sequence ID" value="EDX42512.1"/>
    <property type="molecule type" value="Genomic_DNA"/>
</dbReference>
<sequence>MPRYSESDLKRFEEEDYMLLDMALKNAKANGKKEFKVNIQAFDEVPNYERHVWTWASKNGIDYSKPFDEFIFRID</sequence>
<accession>B3XMG1</accession>
<dbReference type="Proteomes" id="UP000003853">
    <property type="component" value="Unassembled WGS sequence"/>
</dbReference>
<dbReference type="eggNOG" id="ENOG5030AXY">
    <property type="taxonomic scope" value="Bacteria"/>
</dbReference>
<dbReference type="PATRIC" id="fig|349123.13.peg.1036"/>
<evidence type="ECO:0000313" key="2">
    <source>
        <dbReference type="Proteomes" id="UP000003853"/>
    </source>
</evidence>
<evidence type="ECO:0000313" key="1">
    <source>
        <dbReference type="EMBL" id="EDX42512.1"/>
    </source>
</evidence>
<comment type="caution">
    <text evidence="1">The sequence shown here is derived from an EMBL/GenBank/DDBJ whole genome shotgun (WGS) entry which is preliminary data.</text>
</comment>